<keyword evidence="3" id="KW-0472">Membrane</keyword>
<evidence type="ECO:0008006" key="6">
    <source>
        <dbReference type="Google" id="ProtNLM"/>
    </source>
</evidence>
<gene>
    <name evidence="4" type="ORF">WICANDRAFT_79913</name>
</gene>
<dbReference type="SUPFAM" id="SSF103473">
    <property type="entry name" value="MFS general substrate transporter"/>
    <property type="match status" value="1"/>
</dbReference>
<reference evidence="4 5" key="1">
    <citation type="journal article" date="2016" name="Proc. Natl. Acad. Sci. U.S.A.">
        <title>Comparative genomics of biotechnologically important yeasts.</title>
        <authorList>
            <person name="Riley R."/>
            <person name="Haridas S."/>
            <person name="Wolfe K.H."/>
            <person name="Lopes M.R."/>
            <person name="Hittinger C.T."/>
            <person name="Goeker M."/>
            <person name="Salamov A.A."/>
            <person name="Wisecaver J.H."/>
            <person name="Long T.M."/>
            <person name="Calvey C.H."/>
            <person name="Aerts A.L."/>
            <person name="Barry K.W."/>
            <person name="Choi C."/>
            <person name="Clum A."/>
            <person name="Coughlan A.Y."/>
            <person name="Deshpande S."/>
            <person name="Douglass A.P."/>
            <person name="Hanson S.J."/>
            <person name="Klenk H.-P."/>
            <person name="LaButti K.M."/>
            <person name="Lapidus A."/>
            <person name="Lindquist E.A."/>
            <person name="Lipzen A.M."/>
            <person name="Meier-Kolthoff J.P."/>
            <person name="Ohm R.A."/>
            <person name="Otillar R.P."/>
            <person name="Pangilinan J.L."/>
            <person name="Peng Y."/>
            <person name="Rokas A."/>
            <person name="Rosa C.A."/>
            <person name="Scheuner C."/>
            <person name="Sibirny A.A."/>
            <person name="Slot J.C."/>
            <person name="Stielow J.B."/>
            <person name="Sun H."/>
            <person name="Kurtzman C.P."/>
            <person name="Blackwell M."/>
            <person name="Grigoriev I.V."/>
            <person name="Jeffries T.W."/>
        </authorList>
    </citation>
    <scope>NUCLEOTIDE SEQUENCE [LARGE SCALE GENOMIC DNA]</scope>
    <source>
        <strain evidence="5">ATCC 58044 / CBS 1984 / NCYC 433 / NRRL Y-366-8</strain>
    </source>
</reference>
<dbReference type="AlphaFoldDB" id="A0A1E3P1W2"/>
<dbReference type="Gene3D" id="1.20.1250.20">
    <property type="entry name" value="MFS general substrate transporter like domains"/>
    <property type="match status" value="1"/>
</dbReference>
<feature type="transmembrane region" description="Helical" evidence="3">
    <location>
        <begin position="173"/>
        <end position="195"/>
    </location>
</feature>
<proteinExistence type="inferred from homology"/>
<comment type="subcellular location">
    <subcellularLocation>
        <location evidence="1">Membrane</location>
        <topology evidence="1">Multi-pass membrane protein</topology>
    </subcellularLocation>
</comment>
<dbReference type="GO" id="GO:0016020">
    <property type="term" value="C:membrane"/>
    <property type="evidence" value="ECO:0007669"/>
    <property type="project" value="UniProtKB-SubCell"/>
</dbReference>
<dbReference type="GeneID" id="30202220"/>
<protein>
    <recommendedName>
        <fullName evidence="6">Major facilitator superfamily (MFS) profile domain-containing protein</fullName>
    </recommendedName>
</protein>
<dbReference type="GO" id="GO:0022857">
    <property type="term" value="F:transmembrane transporter activity"/>
    <property type="evidence" value="ECO:0007669"/>
    <property type="project" value="InterPro"/>
</dbReference>
<feature type="transmembrane region" description="Helical" evidence="3">
    <location>
        <begin position="405"/>
        <end position="425"/>
    </location>
</feature>
<organism evidence="4 5">
    <name type="scientific">Wickerhamomyces anomalus (strain ATCC 58044 / CBS 1984 / NCYC 433 / NRRL Y-366-8)</name>
    <name type="common">Yeast</name>
    <name type="synonym">Hansenula anomala</name>
    <dbReference type="NCBI Taxonomy" id="683960"/>
    <lineage>
        <taxon>Eukaryota</taxon>
        <taxon>Fungi</taxon>
        <taxon>Dikarya</taxon>
        <taxon>Ascomycota</taxon>
        <taxon>Saccharomycotina</taxon>
        <taxon>Saccharomycetes</taxon>
        <taxon>Phaffomycetales</taxon>
        <taxon>Wickerhamomycetaceae</taxon>
        <taxon>Wickerhamomyces</taxon>
    </lineage>
</organism>
<evidence type="ECO:0000313" key="5">
    <source>
        <dbReference type="Proteomes" id="UP000094112"/>
    </source>
</evidence>
<feature type="transmembrane region" description="Helical" evidence="3">
    <location>
        <begin position="87"/>
        <end position="105"/>
    </location>
</feature>
<keyword evidence="5" id="KW-1185">Reference proteome</keyword>
<evidence type="ECO:0000256" key="2">
    <source>
        <dbReference type="ARBA" id="ARBA00006727"/>
    </source>
</evidence>
<evidence type="ECO:0000313" key="4">
    <source>
        <dbReference type="EMBL" id="ODQ59395.1"/>
    </source>
</evidence>
<feature type="transmembrane region" description="Helical" evidence="3">
    <location>
        <begin position="278"/>
        <end position="298"/>
    </location>
</feature>
<dbReference type="PANTHER" id="PTHR11360">
    <property type="entry name" value="MONOCARBOXYLATE TRANSPORTER"/>
    <property type="match status" value="1"/>
</dbReference>
<feature type="transmembrane region" description="Helical" evidence="3">
    <location>
        <begin position="337"/>
        <end position="357"/>
    </location>
</feature>
<dbReference type="Proteomes" id="UP000094112">
    <property type="component" value="Unassembled WGS sequence"/>
</dbReference>
<keyword evidence="3" id="KW-0812">Transmembrane</keyword>
<dbReference type="RefSeq" id="XP_019038602.1">
    <property type="nucleotide sequence ID" value="XM_019184974.1"/>
</dbReference>
<dbReference type="InterPro" id="IPR036259">
    <property type="entry name" value="MFS_trans_sf"/>
</dbReference>
<keyword evidence="3" id="KW-1133">Transmembrane helix</keyword>
<dbReference type="Pfam" id="PF07690">
    <property type="entry name" value="MFS_1"/>
    <property type="match status" value="1"/>
</dbReference>
<name>A0A1E3P1W2_WICAA</name>
<feature type="transmembrane region" description="Helical" evidence="3">
    <location>
        <begin position="56"/>
        <end position="75"/>
    </location>
</feature>
<feature type="transmembrane region" description="Helical" evidence="3">
    <location>
        <begin position="363"/>
        <end position="385"/>
    </location>
</feature>
<feature type="transmembrane region" description="Helical" evidence="3">
    <location>
        <begin position="431"/>
        <end position="450"/>
    </location>
</feature>
<evidence type="ECO:0000256" key="1">
    <source>
        <dbReference type="ARBA" id="ARBA00004141"/>
    </source>
</evidence>
<feature type="transmembrane region" description="Helical" evidence="3">
    <location>
        <begin position="112"/>
        <end position="132"/>
    </location>
</feature>
<comment type="similarity">
    <text evidence="2">Belongs to the major facilitator superfamily. Monocarboxylate porter (TC 2.A.1.13) family.</text>
</comment>
<dbReference type="EMBL" id="KV454211">
    <property type="protein sequence ID" value="ODQ59395.1"/>
    <property type="molecule type" value="Genomic_DNA"/>
</dbReference>
<sequence length="469" mass="52259">MNQPYTPIKRKSTSDLINNQIQLESTPPNTTITDEQIEFPEGGIQSYVPLMYESTLSISPVIATLTNLSIFAKLLNTLLETSYATSNSWIMTWFLFMFFNGMTLFGDYSDKFTTILPTIIGSILVLISTSLIPTTSSFLGMLLIFGILGLGSSCQYLSSLITISHFFHKRRGYALGVCLSTGGVATSWFVNILLTSVLDDVDELNKIIYLFAGLWGCQCFLTIMYSLNRITDEHDFRLRSPILKELDKKRDVLGRSWCPYIGTDLRLVQDFKFRNNSIAIGIGFGILFIVYSYLDIFINASNATPTEDTYFITQLITCFAIFSSVFIGVLSDSIGVFNVQIGSFLHLSIINLILLPFTNHHLYILYAYLGVLTISAFSIVITSFLSISALSTNTLELGSRLSNSFGIASIPALIISRIAGSILGYQIEEFSAAKFGVLITLFSLFGIYFVNNVNEHSIILFQQKLSRGR</sequence>
<feature type="transmembrane region" description="Helical" evidence="3">
    <location>
        <begin position="138"/>
        <end position="161"/>
    </location>
</feature>
<dbReference type="InterPro" id="IPR011701">
    <property type="entry name" value="MFS"/>
</dbReference>
<evidence type="ECO:0000256" key="3">
    <source>
        <dbReference type="SAM" id="Phobius"/>
    </source>
</evidence>
<feature type="transmembrane region" description="Helical" evidence="3">
    <location>
        <begin position="207"/>
        <end position="227"/>
    </location>
</feature>
<feature type="transmembrane region" description="Helical" evidence="3">
    <location>
        <begin position="310"/>
        <end position="330"/>
    </location>
</feature>
<accession>A0A1E3P1W2</accession>
<dbReference type="PANTHER" id="PTHR11360:SF284">
    <property type="entry name" value="EG:103B4.3 PROTEIN-RELATED"/>
    <property type="match status" value="1"/>
</dbReference>
<dbReference type="InterPro" id="IPR050327">
    <property type="entry name" value="Proton-linked_MCT"/>
</dbReference>